<dbReference type="Pfam" id="PF02321">
    <property type="entry name" value="OEP"/>
    <property type="match status" value="2"/>
</dbReference>
<dbReference type="PANTHER" id="PTHR30026">
    <property type="entry name" value="OUTER MEMBRANE PROTEIN TOLC"/>
    <property type="match status" value="1"/>
</dbReference>
<dbReference type="Gene3D" id="1.20.1600.10">
    <property type="entry name" value="Outer membrane efflux proteins (OEP)"/>
    <property type="match status" value="1"/>
</dbReference>
<keyword evidence="10" id="KW-1185">Reference proteome</keyword>
<proteinExistence type="inferred from homology"/>
<evidence type="ECO:0000256" key="6">
    <source>
        <dbReference type="ARBA" id="ARBA00023136"/>
    </source>
</evidence>
<name>A0A7T3V4G2_9SPIR</name>
<dbReference type="EMBL" id="CP064936">
    <property type="protein sequence ID" value="QQA00431.1"/>
    <property type="molecule type" value="Genomic_DNA"/>
</dbReference>
<evidence type="ECO:0000256" key="8">
    <source>
        <dbReference type="SAM" id="SignalP"/>
    </source>
</evidence>
<keyword evidence="4" id="KW-1134">Transmembrane beta strand</keyword>
<accession>A0A7T3V4G2</accession>
<sequence>MKKSAVLFLAVFLSAANVFAQPVALGIEEAVSKALEENVSVKRGRISLDSAERAAGTSWNSVSPTINGSASVTMPLDSDKNALSLSGSVKVNLAPSIYTTVKNACLNYEKQQMTYDETLRSVELAVRKSFYSILYQEENVKLKQKSLETAKSQYESNLSKFNRGTLSKLDVLSAQVTYQNEQLELDTLKTSLDNALAEFKQVIGIPQDTQIELSGSFDRIMAVTEVDASGVTPESYTIASLEKQLEIAQNAVNASRLAAWGPSLSASYTYSATNANGAKDEISFDSPGSISLGASIPLDGFLPWSSGAQSIASKKDTVADLEIQLENARSEFRVDAQTYMNKINQSLANMEMRRSSIELSQSTYDMTRDAYNHGTKDLLTLQTSHDNLLESKLNLLSEAYNLVCAVLDLENLLGVPFGTLLAE</sequence>
<gene>
    <name evidence="9" type="ORF">IWA51_09135</name>
</gene>
<organism evidence="9 10">
    <name type="scientific">Treponema peruense</name>
    <dbReference type="NCBI Taxonomy" id="2787628"/>
    <lineage>
        <taxon>Bacteria</taxon>
        <taxon>Pseudomonadati</taxon>
        <taxon>Spirochaetota</taxon>
        <taxon>Spirochaetia</taxon>
        <taxon>Spirochaetales</taxon>
        <taxon>Treponemataceae</taxon>
        <taxon>Treponema</taxon>
    </lineage>
</organism>
<protein>
    <submittedName>
        <fullName evidence="9">TolC family protein</fullName>
    </submittedName>
</protein>
<keyword evidence="5" id="KW-0812">Transmembrane</keyword>
<dbReference type="PANTHER" id="PTHR30026:SF20">
    <property type="entry name" value="OUTER MEMBRANE PROTEIN TOLC"/>
    <property type="match status" value="1"/>
</dbReference>
<dbReference type="Proteomes" id="UP000595224">
    <property type="component" value="Chromosome"/>
</dbReference>
<evidence type="ECO:0000256" key="4">
    <source>
        <dbReference type="ARBA" id="ARBA00022452"/>
    </source>
</evidence>
<keyword evidence="3" id="KW-0813">Transport</keyword>
<dbReference type="KEGG" id="tper:IWA51_09135"/>
<comment type="similarity">
    <text evidence="2">Belongs to the outer membrane factor (OMF) (TC 1.B.17) family.</text>
</comment>
<feature type="chain" id="PRO_5032589685" evidence="8">
    <location>
        <begin position="21"/>
        <end position="423"/>
    </location>
</feature>
<dbReference type="SUPFAM" id="SSF56954">
    <property type="entry name" value="Outer membrane efflux proteins (OEP)"/>
    <property type="match status" value="1"/>
</dbReference>
<reference evidence="9 10" key="1">
    <citation type="submission" date="2020-11" db="EMBL/GenBank/DDBJ databases">
        <title>Treponema Peruensis nv. sp., first commensal Treponema isolated from human feces.</title>
        <authorList>
            <person name="Belkhou C."/>
            <person name="Raes J."/>
        </authorList>
    </citation>
    <scope>NUCLEOTIDE SEQUENCE [LARGE SCALE GENOMIC DNA]</scope>
    <source>
        <strain evidence="9 10">RCC2812</strain>
    </source>
</reference>
<evidence type="ECO:0000256" key="5">
    <source>
        <dbReference type="ARBA" id="ARBA00022692"/>
    </source>
</evidence>
<dbReference type="InterPro" id="IPR003423">
    <property type="entry name" value="OMP_efflux"/>
</dbReference>
<evidence type="ECO:0000313" key="9">
    <source>
        <dbReference type="EMBL" id="QQA00431.1"/>
    </source>
</evidence>
<keyword evidence="8" id="KW-0732">Signal</keyword>
<dbReference type="InterPro" id="IPR051906">
    <property type="entry name" value="TolC-like"/>
</dbReference>
<dbReference type="GO" id="GO:1990281">
    <property type="term" value="C:efflux pump complex"/>
    <property type="evidence" value="ECO:0007669"/>
    <property type="project" value="TreeGrafter"/>
</dbReference>
<evidence type="ECO:0000256" key="1">
    <source>
        <dbReference type="ARBA" id="ARBA00004442"/>
    </source>
</evidence>
<evidence type="ECO:0000256" key="2">
    <source>
        <dbReference type="ARBA" id="ARBA00007613"/>
    </source>
</evidence>
<keyword evidence="6" id="KW-0472">Membrane</keyword>
<dbReference type="GO" id="GO:0015288">
    <property type="term" value="F:porin activity"/>
    <property type="evidence" value="ECO:0007669"/>
    <property type="project" value="TreeGrafter"/>
</dbReference>
<feature type="signal peptide" evidence="8">
    <location>
        <begin position="1"/>
        <end position="20"/>
    </location>
</feature>
<dbReference type="GO" id="GO:0009279">
    <property type="term" value="C:cell outer membrane"/>
    <property type="evidence" value="ECO:0007669"/>
    <property type="project" value="UniProtKB-SubCell"/>
</dbReference>
<evidence type="ECO:0000256" key="3">
    <source>
        <dbReference type="ARBA" id="ARBA00022448"/>
    </source>
</evidence>
<evidence type="ECO:0000256" key="7">
    <source>
        <dbReference type="ARBA" id="ARBA00023237"/>
    </source>
</evidence>
<keyword evidence="7" id="KW-0998">Cell outer membrane</keyword>
<dbReference type="GO" id="GO:0015562">
    <property type="term" value="F:efflux transmembrane transporter activity"/>
    <property type="evidence" value="ECO:0007669"/>
    <property type="project" value="InterPro"/>
</dbReference>
<evidence type="ECO:0000313" key="10">
    <source>
        <dbReference type="Proteomes" id="UP000595224"/>
    </source>
</evidence>
<dbReference type="RefSeq" id="WP_177527623.1">
    <property type="nucleotide sequence ID" value="NZ_CBCSHE010000001.1"/>
</dbReference>
<comment type="subcellular location">
    <subcellularLocation>
        <location evidence="1">Cell outer membrane</location>
    </subcellularLocation>
</comment>
<dbReference type="AlphaFoldDB" id="A0A7T3V4G2"/>